<organism evidence="2 3">
    <name type="scientific">Tenacibaculum pelagium</name>
    <dbReference type="NCBI Taxonomy" id="2759527"/>
    <lineage>
        <taxon>Bacteria</taxon>
        <taxon>Pseudomonadati</taxon>
        <taxon>Bacteroidota</taxon>
        <taxon>Flavobacteriia</taxon>
        <taxon>Flavobacteriales</taxon>
        <taxon>Flavobacteriaceae</taxon>
        <taxon>Tenacibaculum</taxon>
    </lineage>
</organism>
<dbReference type="EMBL" id="JACGLS010000002">
    <property type="protein sequence ID" value="MBA6155908.1"/>
    <property type="molecule type" value="Genomic_DNA"/>
</dbReference>
<evidence type="ECO:0000256" key="1">
    <source>
        <dbReference type="SAM" id="SignalP"/>
    </source>
</evidence>
<dbReference type="AlphaFoldDB" id="A0A839ANE5"/>
<protein>
    <recommendedName>
        <fullName evidence="4">DUF5018 domain-containing protein</fullName>
    </recommendedName>
</protein>
<reference evidence="2 3" key="1">
    <citation type="submission" date="2020-07" db="EMBL/GenBank/DDBJ databases">
        <title>Bacterium isolated from marine sediment.</title>
        <authorList>
            <person name="Shang D."/>
            <person name="Du Z.-J."/>
        </authorList>
    </citation>
    <scope>NUCLEOTIDE SEQUENCE [LARGE SCALE GENOMIC DNA]</scope>
    <source>
        <strain evidence="2 3">S7007</strain>
    </source>
</reference>
<keyword evidence="1" id="KW-0732">Signal</keyword>
<feature type="chain" id="PRO_5032523263" description="DUF5018 domain-containing protein" evidence="1">
    <location>
        <begin position="22"/>
        <end position="626"/>
    </location>
</feature>
<accession>A0A839ANE5</accession>
<dbReference type="RefSeq" id="WP_182124420.1">
    <property type="nucleotide sequence ID" value="NZ_JACGLS010000002.1"/>
</dbReference>
<evidence type="ECO:0000313" key="2">
    <source>
        <dbReference type="EMBL" id="MBA6155908.1"/>
    </source>
</evidence>
<dbReference type="Proteomes" id="UP000563906">
    <property type="component" value="Unassembled WGS sequence"/>
</dbReference>
<evidence type="ECO:0008006" key="4">
    <source>
        <dbReference type="Google" id="ProtNLM"/>
    </source>
</evidence>
<gene>
    <name evidence="2" type="ORF">H3Z83_05155</name>
</gene>
<dbReference type="Gene3D" id="2.60.40.2340">
    <property type="match status" value="2"/>
</dbReference>
<feature type="signal peptide" evidence="1">
    <location>
        <begin position="1"/>
        <end position="21"/>
    </location>
</feature>
<evidence type="ECO:0000313" key="3">
    <source>
        <dbReference type="Proteomes" id="UP000563906"/>
    </source>
</evidence>
<comment type="caution">
    <text evidence="2">The sequence shown here is derived from an EMBL/GenBank/DDBJ whole genome shotgun (WGS) entry which is preliminary data.</text>
</comment>
<keyword evidence="3" id="KW-1185">Reference proteome</keyword>
<proteinExistence type="predicted"/>
<name>A0A839ANE5_9FLAO</name>
<dbReference type="PROSITE" id="PS51257">
    <property type="entry name" value="PROKAR_LIPOPROTEIN"/>
    <property type="match status" value="1"/>
</dbReference>
<sequence length="626" mass="70468">MKNTLLILSMAFALIFTSCSEEDIKSNENSILNFSIIISGDTFNATINNTSITTTLPALTNVKNLKPVVEISEKATVTPSSGQVIDFSSPVEYKVKAENGDVKVYTVNINVTPPLTDNSIKSFSFLDLPNGVDGSYDLINKSPNDIDTLLFKMPYKTDVTSLKSKIEINETASVIPKSGEILDYTAPVVYKVTAQDSSVKEYVVIIDKFIDQLNIKESVFYASLKDKMPGELMSLKVNRIHPVLDSVKVNLISNESIALEVDRTETIDKDNHNIFFYLPNDYKNNKYKFEVSIEHDNKDETTTFFLAKGEPNFLFVNGSSGSSHTINTLLVPYYGFRAEVIVDVENKNDYNFYLRKNDKDYMLGAYGFWDNSPVVHFQTSVDHKLREAESGSDFKFIIKYNDKEFEFPFINDLMKPIGVTVTQEAKVVSVSKSEVYKNEEFDILGENLFYNRNINGQEDKTPSKLVLKAFSRFKYISFLGDLENKNQATVSIPAYIKSGAYGLDVLNNVSISSGGELATKHTIVVKLGESEHPNVKIDGKSKLYNNQGGALYRQLLIKFDAKISDRNVEKIVFVEKDGELEINNFVINDFSVLTNQLSDEDFNRVLNHDGYVLVDGHKIHFAVELQ</sequence>